<proteinExistence type="predicted"/>
<name>A0A195CGN3_9HYME</name>
<dbReference type="AlphaFoldDB" id="A0A195CGN3"/>
<protein>
    <submittedName>
        <fullName evidence="1">Uncharacterized protein</fullName>
    </submittedName>
</protein>
<sequence>MFSKNIYISDFKIRFIDCPIEWICEVYIIGNKYMQYDRKRSSSREGCELKDSTLCYSYSCTVRLYGTRRPSRRETGWRVFIYDLAQ</sequence>
<reference evidence="1 2" key="1">
    <citation type="submission" date="2016-03" db="EMBL/GenBank/DDBJ databases">
        <title>Cyphomyrmex costatus WGS genome.</title>
        <authorList>
            <person name="Nygaard S."/>
            <person name="Hu H."/>
            <person name="Boomsma J."/>
            <person name="Zhang G."/>
        </authorList>
    </citation>
    <scope>NUCLEOTIDE SEQUENCE [LARGE SCALE GENOMIC DNA]</scope>
    <source>
        <strain evidence="1">MS0001</strain>
        <tissue evidence="1">Whole body</tissue>
    </source>
</reference>
<dbReference type="EMBL" id="KQ977791">
    <property type="protein sequence ID" value="KYM99890.1"/>
    <property type="molecule type" value="Genomic_DNA"/>
</dbReference>
<evidence type="ECO:0000313" key="1">
    <source>
        <dbReference type="EMBL" id="KYM99890.1"/>
    </source>
</evidence>
<gene>
    <name evidence="1" type="ORF">ALC62_09511</name>
</gene>
<dbReference type="Proteomes" id="UP000078542">
    <property type="component" value="Unassembled WGS sequence"/>
</dbReference>
<keyword evidence="2" id="KW-1185">Reference proteome</keyword>
<accession>A0A195CGN3</accession>
<evidence type="ECO:0000313" key="2">
    <source>
        <dbReference type="Proteomes" id="UP000078542"/>
    </source>
</evidence>
<organism evidence="1 2">
    <name type="scientific">Cyphomyrmex costatus</name>
    <dbReference type="NCBI Taxonomy" id="456900"/>
    <lineage>
        <taxon>Eukaryota</taxon>
        <taxon>Metazoa</taxon>
        <taxon>Ecdysozoa</taxon>
        <taxon>Arthropoda</taxon>
        <taxon>Hexapoda</taxon>
        <taxon>Insecta</taxon>
        <taxon>Pterygota</taxon>
        <taxon>Neoptera</taxon>
        <taxon>Endopterygota</taxon>
        <taxon>Hymenoptera</taxon>
        <taxon>Apocrita</taxon>
        <taxon>Aculeata</taxon>
        <taxon>Formicoidea</taxon>
        <taxon>Formicidae</taxon>
        <taxon>Myrmicinae</taxon>
        <taxon>Cyphomyrmex</taxon>
    </lineage>
</organism>